<evidence type="ECO:0000313" key="2">
    <source>
        <dbReference type="Proteomes" id="UP000784294"/>
    </source>
</evidence>
<reference evidence="1" key="1">
    <citation type="submission" date="2018-11" db="EMBL/GenBank/DDBJ databases">
        <authorList>
            <consortium name="Pathogen Informatics"/>
        </authorList>
    </citation>
    <scope>NUCLEOTIDE SEQUENCE</scope>
</reference>
<dbReference type="EMBL" id="CAAALY010262157">
    <property type="protein sequence ID" value="VEL39687.1"/>
    <property type="molecule type" value="Genomic_DNA"/>
</dbReference>
<name>A0A448XLR9_9PLAT</name>
<proteinExistence type="predicted"/>
<comment type="caution">
    <text evidence="1">The sequence shown here is derived from an EMBL/GenBank/DDBJ whole genome shotgun (WGS) entry which is preliminary data.</text>
</comment>
<organism evidence="1 2">
    <name type="scientific">Protopolystoma xenopodis</name>
    <dbReference type="NCBI Taxonomy" id="117903"/>
    <lineage>
        <taxon>Eukaryota</taxon>
        <taxon>Metazoa</taxon>
        <taxon>Spiralia</taxon>
        <taxon>Lophotrochozoa</taxon>
        <taxon>Platyhelminthes</taxon>
        <taxon>Monogenea</taxon>
        <taxon>Polyopisthocotylea</taxon>
        <taxon>Polystomatidea</taxon>
        <taxon>Polystomatidae</taxon>
        <taxon>Protopolystoma</taxon>
    </lineage>
</organism>
<sequence length="141" mass="16295">MARLTDDVRKRLGMYHIHGPTLKMMMHTMDSGQAPDLMMPARFNPKRRWMSRGQRQLELRIKAKRRKYNAIQSFSSGEIELCASFSCTFRQVLNSKFLKYFMVSTTYAPVYANPVLPYLGSLNIADLGPGVYSFIITQRFS</sequence>
<evidence type="ECO:0000313" key="1">
    <source>
        <dbReference type="EMBL" id="VEL39687.1"/>
    </source>
</evidence>
<accession>A0A448XLR9</accession>
<dbReference type="Proteomes" id="UP000784294">
    <property type="component" value="Unassembled WGS sequence"/>
</dbReference>
<gene>
    <name evidence="1" type="ORF">PXEA_LOCUS33127</name>
</gene>
<protein>
    <submittedName>
        <fullName evidence="1">Uncharacterized protein</fullName>
    </submittedName>
</protein>
<keyword evidence="2" id="KW-1185">Reference proteome</keyword>
<dbReference type="AlphaFoldDB" id="A0A448XLR9"/>